<evidence type="ECO:0000259" key="8">
    <source>
        <dbReference type="PROSITE" id="PS50188"/>
    </source>
</evidence>
<dbReference type="Gene3D" id="3.30.160.60">
    <property type="entry name" value="Classic Zinc Finger"/>
    <property type="match status" value="2"/>
</dbReference>
<evidence type="ECO:0000256" key="5">
    <source>
        <dbReference type="SAM" id="MobiDB-lite"/>
    </source>
</evidence>
<dbReference type="InterPro" id="IPR000315">
    <property type="entry name" value="Znf_B-box"/>
</dbReference>
<evidence type="ECO:0000256" key="4">
    <source>
        <dbReference type="PROSITE-ProRule" id="PRU00024"/>
    </source>
</evidence>
<dbReference type="InterPro" id="IPR013083">
    <property type="entry name" value="Znf_RING/FYVE/PHD"/>
</dbReference>
<feature type="region of interest" description="Disordered" evidence="5">
    <location>
        <begin position="82"/>
        <end position="105"/>
    </location>
</feature>
<dbReference type="Gene3D" id="2.60.120.920">
    <property type="match status" value="1"/>
</dbReference>
<keyword evidence="1" id="KW-0479">Metal-binding</keyword>
<dbReference type="InterPro" id="IPR043136">
    <property type="entry name" value="B30.2/SPRY_sf"/>
</dbReference>
<dbReference type="InterPro" id="IPR003877">
    <property type="entry name" value="SPRY_dom"/>
</dbReference>
<dbReference type="AlphaFoldDB" id="A0A8B7Q8C2"/>
<dbReference type="RefSeq" id="XP_019483843.1">
    <property type="nucleotide sequence ID" value="XM_019628298.1"/>
</dbReference>
<keyword evidence="2 4" id="KW-0863">Zinc-finger</keyword>
<dbReference type="Pfam" id="PF15227">
    <property type="entry name" value="zf-C3HC4_4"/>
    <property type="match status" value="1"/>
</dbReference>
<evidence type="ECO:0000313" key="9">
    <source>
        <dbReference type="Proteomes" id="UP000694851"/>
    </source>
</evidence>
<feature type="domain" description="B30.2/SPRY" evidence="8">
    <location>
        <begin position="408"/>
        <end position="590"/>
    </location>
</feature>
<dbReference type="SUPFAM" id="SSF49899">
    <property type="entry name" value="Concanavalin A-like lectins/glucanases"/>
    <property type="match status" value="1"/>
</dbReference>
<feature type="compositionally biased region" description="Polar residues" evidence="5">
    <location>
        <begin position="91"/>
        <end position="101"/>
    </location>
</feature>
<dbReference type="SMART" id="SM00184">
    <property type="entry name" value="RING"/>
    <property type="match status" value="1"/>
</dbReference>
<evidence type="ECO:0000259" key="7">
    <source>
        <dbReference type="PROSITE" id="PS50119"/>
    </source>
</evidence>
<dbReference type="Pfam" id="PF00643">
    <property type="entry name" value="zf-B_box"/>
    <property type="match status" value="2"/>
</dbReference>
<dbReference type="KEGG" id="hai:109374035"/>
<evidence type="ECO:0000256" key="3">
    <source>
        <dbReference type="ARBA" id="ARBA00022833"/>
    </source>
</evidence>
<accession>A0A8B7Q8C2</accession>
<dbReference type="GO" id="GO:0008270">
    <property type="term" value="F:zinc ion binding"/>
    <property type="evidence" value="ECO:0007669"/>
    <property type="project" value="UniProtKB-KW"/>
</dbReference>
<dbReference type="PROSITE" id="PS50119">
    <property type="entry name" value="ZF_BBOX"/>
    <property type="match status" value="2"/>
</dbReference>
<protein>
    <submittedName>
        <fullName evidence="10">Tripartite motif-containing protein 43-like</fullName>
    </submittedName>
</protein>
<dbReference type="InterPro" id="IPR017907">
    <property type="entry name" value="Znf_RING_CS"/>
</dbReference>
<dbReference type="CDD" id="cd19783">
    <property type="entry name" value="Bbox2_TRIM43-like"/>
    <property type="match status" value="2"/>
</dbReference>
<feature type="domain" description="B box-type" evidence="7">
    <location>
        <begin position="42"/>
        <end position="85"/>
    </location>
</feature>
<dbReference type="InterPro" id="IPR001841">
    <property type="entry name" value="Znf_RING"/>
</dbReference>
<dbReference type="InterPro" id="IPR050143">
    <property type="entry name" value="TRIM/RBCC"/>
</dbReference>
<dbReference type="PRINTS" id="PR01407">
    <property type="entry name" value="BUTYPHLNCDUF"/>
</dbReference>
<dbReference type="InterPro" id="IPR001870">
    <property type="entry name" value="B30.2/SPRY"/>
</dbReference>
<dbReference type="SUPFAM" id="SSF57850">
    <property type="entry name" value="RING/U-box"/>
    <property type="match status" value="1"/>
</dbReference>
<keyword evidence="3" id="KW-0862">Zinc</keyword>
<dbReference type="PANTHER" id="PTHR24103">
    <property type="entry name" value="E3 UBIQUITIN-PROTEIN LIGASE TRIM"/>
    <property type="match status" value="1"/>
</dbReference>
<dbReference type="Pfam" id="PF00622">
    <property type="entry name" value="SPRY"/>
    <property type="match status" value="1"/>
</dbReference>
<dbReference type="SMART" id="SM00336">
    <property type="entry name" value="BBOX"/>
    <property type="match status" value="2"/>
</dbReference>
<gene>
    <name evidence="10" type="primary">LOC109374035</name>
</gene>
<proteinExistence type="predicted"/>
<evidence type="ECO:0000256" key="2">
    <source>
        <dbReference type="ARBA" id="ARBA00022771"/>
    </source>
</evidence>
<sequence>MGEEEREYKLTFYLGDNDYCLKKEKTSGNYVRKGSLQQFLSSEEHMCGLHKEAKQVFCEVDRSLLCMLCSSSQEHEAHRHCSIEEAAEESQPGTRAQTNPPRTGIGGTQLFAPGSSFLQHPAKEPELQSSIGETMDMLPRKVDSNILQAFHEELTCLICMNYLIDPVTMGCGHSFCLSCLCVSWEKAESTNCPLCREPAQQTNFKTNILLKNLVSIARKASLREFLSSEEYMCGLHKEAKQVFCEVDSSLLCMLCSSSQEHEAHRHCSIEEAAEESREKLSNQMASLWEKIQEIQRNLNKDGRISDHWMSYVYQHEHITRVAYQALREVLHQEEKQHLKSLEEEGPEMFKHLEERRDEMIEKKISLRAMYEELMDICHKPDVELLQELGDKLTRSERVQLHMPQPLQPQLPARPITGLVDRLNRFRVEISFTNEITNHNIRLFDDMRSLRFMRDSLCASLDPGPSNYYASWGDQVFTSGKHYWELHVDDSWDWAVGVCKESCVRKNGTLIGSQDTLLLLCVKEDNGYTLWTTAPMTRQFIEKPLGRVGVFLDADRGSLSFVDVAKRSLIWAYPHGIFNFPVRPFIDTGHT</sequence>
<name>A0A8B7Q8C2_HIPAR</name>
<evidence type="ECO:0000259" key="6">
    <source>
        <dbReference type="PROSITE" id="PS50089"/>
    </source>
</evidence>
<dbReference type="OrthoDB" id="9448301at2759"/>
<dbReference type="PROSITE" id="PS50089">
    <property type="entry name" value="ZF_RING_2"/>
    <property type="match status" value="1"/>
</dbReference>
<evidence type="ECO:0000256" key="1">
    <source>
        <dbReference type="ARBA" id="ARBA00022723"/>
    </source>
</evidence>
<reference evidence="10" key="1">
    <citation type="submission" date="2025-08" db="UniProtKB">
        <authorList>
            <consortium name="RefSeq"/>
        </authorList>
    </citation>
    <scope>IDENTIFICATION</scope>
    <source>
        <tissue evidence="10">Muscle</tissue>
    </source>
</reference>
<dbReference type="PROSITE" id="PS00518">
    <property type="entry name" value="ZF_RING_1"/>
    <property type="match status" value="1"/>
</dbReference>
<feature type="domain" description="B box-type" evidence="7">
    <location>
        <begin position="228"/>
        <end position="271"/>
    </location>
</feature>
<dbReference type="PROSITE" id="PS50188">
    <property type="entry name" value="B302_SPRY"/>
    <property type="match status" value="1"/>
</dbReference>
<organism evidence="9 10">
    <name type="scientific">Hipposideros armiger</name>
    <name type="common">Great Himalayan leaf-nosed bat</name>
    <dbReference type="NCBI Taxonomy" id="186990"/>
    <lineage>
        <taxon>Eukaryota</taxon>
        <taxon>Metazoa</taxon>
        <taxon>Chordata</taxon>
        <taxon>Craniata</taxon>
        <taxon>Vertebrata</taxon>
        <taxon>Euteleostomi</taxon>
        <taxon>Mammalia</taxon>
        <taxon>Eutheria</taxon>
        <taxon>Laurasiatheria</taxon>
        <taxon>Chiroptera</taxon>
        <taxon>Yinpterochiroptera</taxon>
        <taxon>Rhinolophoidea</taxon>
        <taxon>Hipposideridae</taxon>
        <taxon>Hipposideros</taxon>
    </lineage>
</organism>
<dbReference type="InterPro" id="IPR003879">
    <property type="entry name" value="Butyrophylin_SPRY"/>
</dbReference>
<dbReference type="SMART" id="SM00449">
    <property type="entry name" value="SPRY"/>
    <property type="match status" value="1"/>
</dbReference>
<feature type="domain" description="RING-type" evidence="6">
    <location>
        <begin position="156"/>
        <end position="196"/>
    </location>
</feature>
<dbReference type="InterPro" id="IPR013320">
    <property type="entry name" value="ConA-like_dom_sf"/>
</dbReference>
<dbReference type="Gene3D" id="3.30.40.10">
    <property type="entry name" value="Zinc/RING finger domain, C3HC4 (zinc finger)"/>
    <property type="match status" value="1"/>
</dbReference>
<dbReference type="GeneID" id="109374035"/>
<evidence type="ECO:0000313" key="10">
    <source>
        <dbReference type="RefSeq" id="XP_019483843.1"/>
    </source>
</evidence>
<keyword evidence="9" id="KW-1185">Reference proteome</keyword>
<dbReference type="SUPFAM" id="SSF57845">
    <property type="entry name" value="B-box zinc-binding domain"/>
    <property type="match status" value="2"/>
</dbReference>
<dbReference type="Proteomes" id="UP000694851">
    <property type="component" value="Unplaced"/>
</dbReference>